<dbReference type="EMBL" id="BKZV01000005">
    <property type="protein sequence ID" value="GER84980.1"/>
    <property type="molecule type" value="Genomic_DNA"/>
</dbReference>
<name>A0A5J4KEK8_9CHLR</name>
<dbReference type="InterPro" id="IPR008271">
    <property type="entry name" value="Ser/Thr_kinase_AS"/>
</dbReference>
<dbReference type="Proteomes" id="UP000334820">
    <property type="component" value="Unassembled WGS sequence"/>
</dbReference>
<dbReference type="SMART" id="SM00220">
    <property type="entry name" value="S_TKc"/>
    <property type="match status" value="1"/>
</dbReference>
<evidence type="ECO:0000256" key="2">
    <source>
        <dbReference type="ARBA" id="ARBA00012513"/>
    </source>
</evidence>
<keyword evidence="3" id="KW-0723">Serine/threonine-protein kinase</keyword>
<comment type="caution">
    <text evidence="13">The sequence shown here is derived from an EMBL/GenBank/DDBJ whole genome shotgun (WGS) entry which is preliminary data.</text>
</comment>
<dbReference type="Pfam" id="PF13458">
    <property type="entry name" value="Peripla_BP_6"/>
    <property type="match status" value="1"/>
</dbReference>
<evidence type="ECO:0000313" key="13">
    <source>
        <dbReference type="EMBL" id="GER84980.1"/>
    </source>
</evidence>
<comment type="similarity">
    <text evidence="1">Belongs to the leucine-binding protein family.</text>
</comment>
<keyword evidence="6" id="KW-0547">Nucleotide-binding</keyword>
<evidence type="ECO:0000256" key="4">
    <source>
        <dbReference type="ARBA" id="ARBA00022679"/>
    </source>
</evidence>
<keyword evidence="4" id="KW-0808">Transferase</keyword>
<dbReference type="Gene3D" id="3.30.200.20">
    <property type="entry name" value="Phosphorylase Kinase, domain 1"/>
    <property type="match status" value="1"/>
</dbReference>
<feature type="domain" description="Protein kinase" evidence="12">
    <location>
        <begin position="52"/>
        <end position="310"/>
    </location>
</feature>
<keyword evidence="8" id="KW-0067">ATP-binding</keyword>
<feature type="transmembrane region" description="Helical" evidence="11">
    <location>
        <begin position="391"/>
        <end position="414"/>
    </location>
</feature>
<evidence type="ECO:0000256" key="11">
    <source>
        <dbReference type="SAM" id="Phobius"/>
    </source>
</evidence>
<evidence type="ECO:0000256" key="8">
    <source>
        <dbReference type="ARBA" id="ARBA00022840"/>
    </source>
</evidence>
<dbReference type="InterPro" id="IPR028082">
    <property type="entry name" value="Peripla_BP_I"/>
</dbReference>
<dbReference type="PROSITE" id="PS00108">
    <property type="entry name" value="PROTEIN_KINASE_ST"/>
    <property type="match status" value="1"/>
</dbReference>
<evidence type="ECO:0000256" key="3">
    <source>
        <dbReference type="ARBA" id="ARBA00022527"/>
    </source>
</evidence>
<keyword evidence="7" id="KW-0418">Kinase</keyword>
<dbReference type="CDD" id="cd14014">
    <property type="entry name" value="STKc_PknB_like"/>
    <property type="match status" value="1"/>
</dbReference>
<comment type="catalytic activity">
    <reaction evidence="9">
        <text>L-threonyl-[protein] + ATP = O-phospho-L-threonyl-[protein] + ADP + H(+)</text>
        <dbReference type="Rhea" id="RHEA:46608"/>
        <dbReference type="Rhea" id="RHEA-COMP:11060"/>
        <dbReference type="Rhea" id="RHEA-COMP:11605"/>
        <dbReference type="ChEBI" id="CHEBI:15378"/>
        <dbReference type="ChEBI" id="CHEBI:30013"/>
        <dbReference type="ChEBI" id="CHEBI:30616"/>
        <dbReference type="ChEBI" id="CHEBI:61977"/>
        <dbReference type="ChEBI" id="CHEBI:456216"/>
        <dbReference type="EC" id="2.7.11.1"/>
    </reaction>
</comment>
<dbReference type="InterPro" id="IPR026870">
    <property type="entry name" value="Zinc_ribbon_dom"/>
</dbReference>
<evidence type="ECO:0000256" key="7">
    <source>
        <dbReference type="ARBA" id="ARBA00022777"/>
    </source>
</evidence>
<dbReference type="Pfam" id="PF13240">
    <property type="entry name" value="Zn_Ribbon_1"/>
    <property type="match status" value="1"/>
</dbReference>
<dbReference type="AlphaFoldDB" id="A0A5J4KEK8"/>
<dbReference type="Pfam" id="PF00069">
    <property type="entry name" value="Pkinase"/>
    <property type="match status" value="1"/>
</dbReference>
<dbReference type="SUPFAM" id="SSF53822">
    <property type="entry name" value="Periplasmic binding protein-like I"/>
    <property type="match status" value="1"/>
</dbReference>
<dbReference type="Gene3D" id="3.40.50.2300">
    <property type="match status" value="2"/>
</dbReference>
<organism evidence="13 14">
    <name type="scientific">Thermogemmatispora aurantia</name>
    <dbReference type="NCBI Taxonomy" id="2045279"/>
    <lineage>
        <taxon>Bacteria</taxon>
        <taxon>Bacillati</taxon>
        <taxon>Chloroflexota</taxon>
        <taxon>Ktedonobacteria</taxon>
        <taxon>Thermogemmatisporales</taxon>
        <taxon>Thermogemmatisporaceae</taxon>
        <taxon>Thermogemmatispora</taxon>
    </lineage>
</organism>
<evidence type="ECO:0000259" key="12">
    <source>
        <dbReference type="PROSITE" id="PS50011"/>
    </source>
</evidence>
<evidence type="ECO:0000256" key="10">
    <source>
        <dbReference type="ARBA" id="ARBA00048679"/>
    </source>
</evidence>
<dbReference type="InterPro" id="IPR000719">
    <property type="entry name" value="Prot_kinase_dom"/>
</dbReference>
<dbReference type="SUPFAM" id="SSF56112">
    <property type="entry name" value="Protein kinase-like (PK-like)"/>
    <property type="match status" value="1"/>
</dbReference>
<comment type="catalytic activity">
    <reaction evidence="10">
        <text>L-seryl-[protein] + ATP = O-phospho-L-seryl-[protein] + ADP + H(+)</text>
        <dbReference type="Rhea" id="RHEA:17989"/>
        <dbReference type="Rhea" id="RHEA-COMP:9863"/>
        <dbReference type="Rhea" id="RHEA-COMP:11604"/>
        <dbReference type="ChEBI" id="CHEBI:15378"/>
        <dbReference type="ChEBI" id="CHEBI:29999"/>
        <dbReference type="ChEBI" id="CHEBI:30616"/>
        <dbReference type="ChEBI" id="CHEBI:83421"/>
        <dbReference type="ChEBI" id="CHEBI:456216"/>
        <dbReference type="EC" id="2.7.11.1"/>
    </reaction>
</comment>
<evidence type="ECO:0000256" key="5">
    <source>
        <dbReference type="ARBA" id="ARBA00022729"/>
    </source>
</evidence>
<reference evidence="13 14" key="1">
    <citation type="journal article" date="2019" name="Int. J. Syst. Evol. Microbiol.">
        <title>Thermogemmatispora aurantia sp. nov. and Thermogemmatispora argillosa sp. nov., within the class Ktedonobacteria, and emended description of the genus Thermogemmatispora.</title>
        <authorList>
            <person name="Zheng Y."/>
            <person name="Wang C.M."/>
            <person name="Sakai Y."/>
            <person name="Abe K."/>
            <person name="Yokota A."/>
            <person name="Yabe S."/>
        </authorList>
    </citation>
    <scope>NUCLEOTIDE SEQUENCE [LARGE SCALE GENOMIC DNA]</scope>
    <source>
        <strain evidence="13 14">A1-2</strain>
    </source>
</reference>
<evidence type="ECO:0000256" key="6">
    <source>
        <dbReference type="ARBA" id="ARBA00022741"/>
    </source>
</evidence>
<dbReference type="EC" id="2.7.11.1" evidence="2"/>
<dbReference type="GO" id="GO:0004674">
    <property type="term" value="F:protein serine/threonine kinase activity"/>
    <property type="evidence" value="ECO:0007669"/>
    <property type="project" value="UniProtKB-KW"/>
</dbReference>
<dbReference type="PANTHER" id="PTHR24363">
    <property type="entry name" value="SERINE/THREONINE PROTEIN KINASE"/>
    <property type="match status" value="1"/>
</dbReference>
<keyword evidence="11" id="KW-1133">Transmembrane helix</keyword>
<dbReference type="Gene3D" id="1.10.510.10">
    <property type="entry name" value="Transferase(Phosphotransferase) domain 1"/>
    <property type="match status" value="1"/>
</dbReference>
<dbReference type="PROSITE" id="PS50011">
    <property type="entry name" value="PROTEIN_KINASE_DOM"/>
    <property type="match status" value="1"/>
</dbReference>
<dbReference type="InterPro" id="IPR028081">
    <property type="entry name" value="Leu-bd"/>
</dbReference>
<dbReference type="InterPro" id="IPR011009">
    <property type="entry name" value="Kinase-like_dom_sf"/>
</dbReference>
<evidence type="ECO:0000256" key="1">
    <source>
        <dbReference type="ARBA" id="ARBA00010062"/>
    </source>
</evidence>
<dbReference type="PANTHER" id="PTHR24363:SF0">
    <property type="entry name" value="SERINE_THREONINE KINASE LIKE DOMAIN CONTAINING 1"/>
    <property type="match status" value="1"/>
</dbReference>
<evidence type="ECO:0000313" key="14">
    <source>
        <dbReference type="Proteomes" id="UP000334820"/>
    </source>
</evidence>
<keyword evidence="11" id="KW-0472">Membrane</keyword>
<keyword evidence="11" id="KW-0812">Transmembrane</keyword>
<dbReference type="GO" id="GO:0005524">
    <property type="term" value="F:ATP binding"/>
    <property type="evidence" value="ECO:0007669"/>
    <property type="project" value="UniProtKB-KW"/>
</dbReference>
<accession>A0A5J4KEK8</accession>
<gene>
    <name evidence="13" type="ORF">KTAU_36160</name>
</gene>
<keyword evidence="14" id="KW-1185">Reference proteome</keyword>
<proteinExistence type="inferred from homology"/>
<protein>
    <recommendedName>
        <fullName evidence="2">non-specific serine/threonine protein kinase</fullName>
        <ecNumber evidence="2">2.7.11.1</ecNumber>
    </recommendedName>
</protein>
<evidence type="ECO:0000256" key="9">
    <source>
        <dbReference type="ARBA" id="ARBA00047899"/>
    </source>
</evidence>
<dbReference type="RefSeq" id="WP_151729515.1">
    <property type="nucleotide sequence ID" value="NZ_BKZV01000005.1"/>
</dbReference>
<keyword evidence="5" id="KW-0732">Signal</keyword>
<sequence length="917" mass="98341">MECPHCGAVNRPEARFCSSCGRPVLAGSSSLASSQTASGPLRPGTRLQGGRYEIIRLLGREGNGVALLAVDHRLGGKQVVIKELLSEASDPQQRQEEVRQFKREVALLAHLDHPLIPAVTDHFQEGERYFMVEEYIEGQSLEELLRRRRGPLSEREALIYAIDIIDILIYLELQTPPVVHRDIKPANIVISASDGHAYLVDFSVAHAEVVRNALRRQTSALGTPGYAPPEQYQGEADPRSDLYALAATLHHVLTGRDPRNYPPFSYPLARSLNPQLSPEVERILHYALQPAPDQRYQSALAMKRDIEAVLFQRFGYTAGASAVKAEEPTQATGASAAQITAVTDTLPHGWSAPASAAVSVPPISASGGSPFTTPYPLASVGSGRRPFPLRALYLVLVLCVITVVIAGSVLVFLLPRLVSRSGPATSLAQGRTITPPPSLKKGLGAYSVVNPDTGQKDYIGLSDGSVAFDVARPDGDLKQQAARRLQQGDISGAEALWQSALDIDSNDAEALIYLEDQRVLASGNPYITLVVATILTGSDSGAIGTGRDNLQGAYIAQKEYNSGYKLGSGVLVRLLIANSGGSSLFTAAIAQQIVQAARADKTIVGVMGWPYSSRVLNALPILSQAQLPMVSPSASSDQLSGKSAYFFRVCPSDQQQGAVGADYAYQHLRARRVALFLDPLDPYSQSLAAAFSQRYTSDGGTIVVQERYRVGKPSTLPALLQDALLRGPDLLYFSGYASDVATLLTNLPTSGPLAGLQVMGGDALYQLQGYPSSARAGFLRLHFTAFAYPDEWSYLSLPQPAFFTVYPQTFNANSRHVGYGYTRPDNDAILSYDATLVLLEASRQVLSSGKGEGKTTLSGAELRQALAGLKGNQAVQGISGVISFGSDGNPDNKAVVVLMVDNAGHIKLESVQGRFLK</sequence>